<accession>A0A6A4HKY0</accession>
<name>A0A6A4HKY0_9AGAR</name>
<dbReference type="EMBL" id="ML769487">
    <property type="protein sequence ID" value="KAE9398118.1"/>
    <property type="molecule type" value="Genomic_DNA"/>
</dbReference>
<proteinExistence type="predicted"/>
<organism evidence="1 2">
    <name type="scientific">Gymnopus androsaceus JB14</name>
    <dbReference type="NCBI Taxonomy" id="1447944"/>
    <lineage>
        <taxon>Eukaryota</taxon>
        <taxon>Fungi</taxon>
        <taxon>Dikarya</taxon>
        <taxon>Basidiomycota</taxon>
        <taxon>Agaricomycotina</taxon>
        <taxon>Agaricomycetes</taxon>
        <taxon>Agaricomycetidae</taxon>
        <taxon>Agaricales</taxon>
        <taxon>Marasmiineae</taxon>
        <taxon>Omphalotaceae</taxon>
        <taxon>Gymnopus</taxon>
    </lineage>
</organism>
<evidence type="ECO:0000313" key="1">
    <source>
        <dbReference type="EMBL" id="KAE9398118.1"/>
    </source>
</evidence>
<dbReference type="AlphaFoldDB" id="A0A6A4HKY0"/>
<protein>
    <submittedName>
        <fullName evidence="1">Uncharacterized protein</fullName>
    </submittedName>
</protein>
<evidence type="ECO:0000313" key="2">
    <source>
        <dbReference type="Proteomes" id="UP000799118"/>
    </source>
</evidence>
<keyword evidence="2" id="KW-1185">Reference proteome</keyword>
<sequence length="99" mass="11157">MGVINLLFHRFLHRAPLLLVSESSLHRLSDTLSVHLVRARFLMITMLPNSWIRIYFSLLHAFLPLGKYPQLPAATTVMTLLAALPTRELASAPSTNLDH</sequence>
<dbReference type="Proteomes" id="UP000799118">
    <property type="component" value="Unassembled WGS sequence"/>
</dbReference>
<reference evidence="1" key="1">
    <citation type="journal article" date="2019" name="Environ. Microbiol.">
        <title>Fungal ecological strategies reflected in gene transcription - a case study of two litter decomposers.</title>
        <authorList>
            <person name="Barbi F."/>
            <person name="Kohler A."/>
            <person name="Barry K."/>
            <person name="Baskaran P."/>
            <person name="Daum C."/>
            <person name="Fauchery L."/>
            <person name="Ihrmark K."/>
            <person name="Kuo A."/>
            <person name="LaButti K."/>
            <person name="Lipzen A."/>
            <person name="Morin E."/>
            <person name="Grigoriev I.V."/>
            <person name="Henrissat B."/>
            <person name="Lindahl B."/>
            <person name="Martin F."/>
        </authorList>
    </citation>
    <scope>NUCLEOTIDE SEQUENCE</scope>
    <source>
        <strain evidence="1">JB14</strain>
    </source>
</reference>
<gene>
    <name evidence="1" type="ORF">BT96DRAFT_920996</name>
</gene>